<comment type="caution">
    <text evidence="1">The sequence shown here is derived from an EMBL/GenBank/DDBJ whole genome shotgun (WGS) entry which is preliminary data.</text>
</comment>
<reference evidence="1 2" key="1">
    <citation type="submission" date="2015-11" db="EMBL/GenBank/DDBJ databases">
        <title>Genomic analysis of 38 Legionella species identifies large and diverse effector repertoires.</title>
        <authorList>
            <person name="Burstein D."/>
            <person name="Amaro F."/>
            <person name="Zusman T."/>
            <person name="Lifshitz Z."/>
            <person name="Cohen O."/>
            <person name="Gilbert J.A."/>
            <person name="Pupko T."/>
            <person name="Shuman H.A."/>
            <person name="Segal G."/>
        </authorList>
    </citation>
    <scope>NUCLEOTIDE SEQUENCE [LARGE SCALE GENOMIC DNA]</scope>
    <source>
        <strain evidence="1 2">ATCC 51914</strain>
    </source>
</reference>
<gene>
    <name evidence="1" type="ORF">Lwal_1086</name>
</gene>
<evidence type="ECO:0000313" key="1">
    <source>
        <dbReference type="EMBL" id="KTD80389.1"/>
    </source>
</evidence>
<dbReference type="Proteomes" id="UP000054729">
    <property type="component" value="Unassembled WGS sequence"/>
</dbReference>
<dbReference type="STRING" id="66969.Lwal_1086"/>
<keyword evidence="2" id="KW-1185">Reference proteome</keyword>
<evidence type="ECO:0000313" key="2">
    <source>
        <dbReference type="Proteomes" id="UP000054729"/>
    </source>
</evidence>
<accession>A0A0W1AG97</accession>
<name>A0A0W1AG97_9GAMM</name>
<sequence length="67" mass="8027">MKDEAFKLVRDRSKKEWKIKSKYQPRSFAETGVFLVKTLMRNKLTACTFECHYNEWFYGVTSLIKSL</sequence>
<organism evidence="1 2">
    <name type="scientific">Legionella waltersii</name>
    <dbReference type="NCBI Taxonomy" id="66969"/>
    <lineage>
        <taxon>Bacteria</taxon>
        <taxon>Pseudomonadati</taxon>
        <taxon>Pseudomonadota</taxon>
        <taxon>Gammaproteobacteria</taxon>
        <taxon>Legionellales</taxon>
        <taxon>Legionellaceae</taxon>
        <taxon>Legionella</taxon>
    </lineage>
</organism>
<dbReference type="AlphaFoldDB" id="A0A0W1AG97"/>
<protein>
    <submittedName>
        <fullName evidence="1">Uncharacterized protein</fullName>
    </submittedName>
</protein>
<dbReference type="EMBL" id="LNZB01000031">
    <property type="protein sequence ID" value="KTD80389.1"/>
    <property type="molecule type" value="Genomic_DNA"/>
</dbReference>
<proteinExistence type="predicted"/>
<dbReference type="PATRIC" id="fig|66969.6.peg.1190"/>
<dbReference type="RefSeq" id="WP_028378768.1">
    <property type="nucleotide sequence ID" value="NZ_CAAAIQ010000033.1"/>
</dbReference>